<evidence type="ECO:0000313" key="2">
    <source>
        <dbReference type="Proteomes" id="UP001151699"/>
    </source>
</evidence>
<proteinExistence type="predicted"/>
<evidence type="ECO:0000313" key="1">
    <source>
        <dbReference type="EMBL" id="KAJ6649545.1"/>
    </source>
</evidence>
<reference evidence="1" key="1">
    <citation type="submission" date="2022-07" db="EMBL/GenBank/DDBJ databases">
        <authorList>
            <person name="Trinca V."/>
            <person name="Uliana J.V.C."/>
            <person name="Torres T.T."/>
            <person name="Ward R.J."/>
            <person name="Monesi N."/>
        </authorList>
    </citation>
    <scope>NUCLEOTIDE SEQUENCE</scope>
    <source>
        <strain evidence="1">HSMRA1968</strain>
        <tissue evidence="1">Whole embryos</tissue>
    </source>
</reference>
<name>A0A9Q0NG35_9DIPT</name>
<keyword evidence="2" id="KW-1185">Reference proteome</keyword>
<organism evidence="1 2">
    <name type="scientific">Pseudolycoriella hygida</name>
    <dbReference type="NCBI Taxonomy" id="35572"/>
    <lineage>
        <taxon>Eukaryota</taxon>
        <taxon>Metazoa</taxon>
        <taxon>Ecdysozoa</taxon>
        <taxon>Arthropoda</taxon>
        <taxon>Hexapoda</taxon>
        <taxon>Insecta</taxon>
        <taxon>Pterygota</taxon>
        <taxon>Neoptera</taxon>
        <taxon>Endopterygota</taxon>
        <taxon>Diptera</taxon>
        <taxon>Nematocera</taxon>
        <taxon>Sciaroidea</taxon>
        <taxon>Sciaridae</taxon>
        <taxon>Pseudolycoriella</taxon>
    </lineage>
</organism>
<accession>A0A9Q0NG35</accession>
<dbReference type="EMBL" id="WJQU01000001">
    <property type="protein sequence ID" value="KAJ6649545.1"/>
    <property type="molecule type" value="Genomic_DNA"/>
</dbReference>
<dbReference type="Proteomes" id="UP001151699">
    <property type="component" value="Chromosome A"/>
</dbReference>
<gene>
    <name evidence="1" type="ORF">Bhyg_04782</name>
</gene>
<dbReference type="AlphaFoldDB" id="A0A9Q0NG35"/>
<comment type="caution">
    <text evidence="1">The sequence shown here is derived from an EMBL/GenBank/DDBJ whole genome shotgun (WGS) entry which is preliminary data.</text>
</comment>
<protein>
    <submittedName>
        <fullName evidence="1">Uncharacterized protein</fullName>
    </submittedName>
</protein>
<sequence length="53" mass="6036">MDYEDMVIAEEPNLSVRLSQSLILSEGSYEGFSDDALENTPINFTMHRARTIK</sequence>